<accession>A0A0M6XS99</accession>
<dbReference type="Pfam" id="PF07310">
    <property type="entry name" value="PAS_5"/>
    <property type="match status" value="1"/>
</dbReference>
<dbReference type="Proteomes" id="UP000048908">
    <property type="component" value="Unassembled WGS sequence"/>
</dbReference>
<dbReference type="AlphaFoldDB" id="A0A0M6XS99"/>
<dbReference type="InterPro" id="IPR009922">
    <property type="entry name" value="DUF1457"/>
</dbReference>
<gene>
    <name evidence="1" type="ORF">JAN5088_02759</name>
</gene>
<dbReference type="RefSeq" id="WP_055683384.1">
    <property type="nucleotide sequence ID" value="NZ_CXPG01000021.1"/>
</dbReference>
<protein>
    <submittedName>
        <fullName evidence="1">PAS domain protein</fullName>
    </submittedName>
</protein>
<dbReference type="OrthoDB" id="8478628at2"/>
<sequence>MARIHETRGDTGRAPTDFMGLRMMRKSPLLEEAWQYWTSLRRGAELPRRTAMDPKAMRHILGHSMILDQVRPGTVRVRLGGHVMTDLMGMDVRGLPVRAFFDVVDRTRVTDLIEQVFETPATLELDLISEGADGIVTARMLILPLLDTAGRTTKAMAVIVTDKVVTDAPRRFAVTNGTLVPLAAPITSDDPRRRLTDHDLPVEVMATGMAEDPAPFETKPSPVPWLRVVK</sequence>
<evidence type="ECO:0000313" key="2">
    <source>
        <dbReference type="Proteomes" id="UP000048908"/>
    </source>
</evidence>
<organism evidence="1 2">
    <name type="scientific">Jannaschia rubra</name>
    <dbReference type="NCBI Taxonomy" id="282197"/>
    <lineage>
        <taxon>Bacteria</taxon>
        <taxon>Pseudomonadati</taxon>
        <taxon>Pseudomonadota</taxon>
        <taxon>Alphaproteobacteria</taxon>
        <taxon>Rhodobacterales</taxon>
        <taxon>Roseobacteraceae</taxon>
        <taxon>Jannaschia</taxon>
    </lineage>
</organism>
<dbReference type="EMBL" id="CXPG01000021">
    <property type="protein sequence ID" value="CTQ33970.1"/>
    <property type="molecule type" value="Genomic_DNA"/>
</dbReference>
<name>A0A0M6XS99_9RHOB</name>
<evidence type="ECO:0000313" key="1">
    <source>
        <dbReference type="EMBL" id="CTQ33970.1"/>
    </source>
</evidence>
<proteinExistence type="predicted"/>
<dbReference type="STRING" id="282197.SAMN04488517_103379"/>
<keyword evidence="2" id="KW-1185">Reference proteome</keyword>
<reference evidence="1 2" key="1">
    <citation type="submission" date="2015-07" db="EMBL/GenBank/DDBJ databases">
        <authorList>
            <person name="Noorani M."/>
        </authorList>
    </citation>
    <scope>NUCLEOTIDE SEQUENCE [LARGE SCALE GENOMIC DNA]</scope>
    <source>
        <strain evidence="1 2">CECT 5088</strain>
    </source>
</reference>